<sequence>MNDARFGRDGRLLVGAGDERVVRLWTTDPDTVADQICTSGSTLLDAAEWERQAPGYPMATLCPK</sequence>
<reference evidence="1" key="1">
    <citation type="submission" date="2020-11" db="EMBL/GenBank/DDBJ databases">
        <title>Nocardia NEAU-351.nov., a novel actinomycete isolated from the cow dung.</title>
        <authorList>
            <person name="Zhang X."/>
        </authorList>
    </citation>
    <scope>NUCLEOTIDE SEQUENCE</scope>
    <source>
        <strain evidence="1">NEAU-351</strain>
    </source>
</reference>
<keyword evidence="2" id="KW-1185">Reference proteome</keyword>
<protein>
    <submittedName>
        <fullName evidence="1">Uncharacterized protein</fullName>
    </submittedName>
</protein>
<dbReference type="Proteomes" id="UP000655751">
    <property type="component" value="Unassembled WGS sequence"/>
</dbReference>
<accession>A0A931N5Q3</accession>
<organism evidence="1 2">
    <name type="scientific">Nocardia bovistercoris</name>
    <dbReference type="NCBI Taxonomy" id="2785916"/>
    <lineage>
        <taxon>Bacteria</taxon>
        <taxon>Bacillati</taxon>
        <taxon>Actinomycetota</taxon>
        <taxon>Actinomycetes</taxon>
        <taxon>Mycobacteriales</taxon>
        <taxon>Nocardiaceae</taxon>
        <taxon>Nocardia</taxon>
    </lineage>
</organism>
<evidence type="ECO:0000313" key="2">
    <source>
        <dbReference type="Proteomes" id="UP000655751"/>
    </source>
</evidence>
<proteinExistence type="predicted"/>
<dbReference type="EMBL" id="JADMLG010000011">
    <property type="protein sequence ID" value="MBH0779646.1"/>
    <property type="molecule type" value="Genomic_DNA"/>
</dbReference>
<dbReference type="AlphaFoldDB" id="A0A931N5Q3"/>
<comment type="caution">
    <text evidence="1">The sequence shown here is derived from an EMBL/GenBank/DDBJ whole genome shotgun (WGS) entry which is preliminary data.</text>
</comment>
<evidence type="ECO:0000313" key="1">
    <source>
        <dbReference type="EMBL" id="MBH0779646.1"/>
    </source>
</evidence>
<dbReference type="RefSeq" id="WP_196151944.1">
    <property type="nucleotide sequence ID" value="NZ_JADMLG010000011.1"/>
</dbReference>
<name>A0A931N5Q3_9NOCA</name>
<gene>
    <name evidence="1" type="ORF">IT779_25575</name>
</gene>